<dbReference type="InterPro" id="IPR036400">
    <property type="entry name" value="Cyt_B5-like_heme/steroid_sf"/>
</dbReference>
<evidence type="ECO:0000313" key="3">
    <source>
        <dbReference type="EMBL" id="SEW04575.1"/>
    </source>
</evidence>
<gene>
    <name evidence="3" type="ORF">SAMN05421659_103345</name>
</gene>
<dbReference type="AlphaFoldDB" id="A0A1I0NSZ5"/>
<sequence length="113" mass="11555">MKKIICVVSCFILFSASILLVSCGTSSTSTGTNAAAATGKTFTLDELKTYNGQNGNPAYVAISGVVYDVTNANQWSNGKHQTVTAGTDLTSALASSPHGSKVLANLPVVGSLQ</sequence>
<reference evidence="3 4" key="1">
    <citation type="submission" date="2016-10" db="EMBL/GenBank/DDBJ databases">
        <authorList>
            <person name="de Groot N.N."/>
        </authorList>
    </citation>
    <scope>NUCLEOTIDE SEQUENCE [LARGE SCALE GENOMIC DNA]</scope>
    <source>
        <strain evidence="3 4">DSM 9179</strain>
    </source>
</reference>
<dbReference type="RefSeq" id="WP_092451622.1">
    <property type="nucleotide sequence ID" value="NZ_FOJI01000003.1"/>
</dbReference>
<feature type="domain" description="Cytochrome b5 heme-binding" evidence="2">
    <location>
        <begin position="42"/>
        <end position="113"/>
    </location>
</feature>
<dbReference type="EMBL" id="FOJI01000003">
    <property type="protein sequence ID" value="SEW04575.1"/>
    <property type="molecule type" value="Genomic_DNA"/>
</dbReference>
<dbReference type="Gene3D" id="3.10.120.10">
    <property type="entry name" value="Cytochrome b5-like heme/steroid binding domain"/>
    <property type="match status" value="1"/>
</dbReference>
<evidence type="ECO:0000313" key="4">
    <source>
        <dbReference type="Proteomes" id="UP000199701"/>
    </source>
</evidence>
<protein>
    <submittedName>
        <fullName evidence="3">Predicted heme/steroid binding protein</fullName>
    </submittedName>
</protein>
<dbReference type="SMART" id="SM01117">
    <property type="entry name" value="Cyt-b5"/>
    <property type="match status" value="1"/>
</dbReference>
<evidence type="ECO:0000256" key="1">
    <source>
        <dbReference type="SAM" id="SignalP"/>
    </source>
</evidence>
<proteinExistence type="predicted"/>
<feature type="chain" id="PRO_5038806909" evidence="1">
    <location>
        <begin position="22"/>
        <end position="113"/>
    </location>
</feature>
<organism evidence="3 4">
    <name type="scientific">[Clostridium] fimetarium</name>
    <dbReference type="NCBI Taxonomy" id="99656"/>
    <lineage>
        <taxon>Bacteria</taxon>
        <taxon>Bacillati</taxon>
        <taxon>Bacillota</taxon>
        <taxon>Clostridia</taxon>
        <taxon>Lachnospirales</taxon>
        <taxon>Lachnospiraceae</taxon>
    </lineage>
</organism>
<dbReference type="Pfam" id="PF00173">
    <property type="entry name" value="Cyt-b5"/>
    <property type="match status" value="1"/>
</dbReference>
<accession>A0A1I0NSZ5</accession>
<evidence type="ECO:0000259" key="2">
    <source>
        <dbReference type="SMART" id="SM01117"/>
    </source>
</evidence>
<keyword evidence="4" id="KW-1185">Reference proteome</keyword>
<dbReference type="PROSITE" id="PS51257">
    <property type="entry name" value="PROKAR_LIPOPROTEIN"/>
    <property type="match status" value="1"/>
</dbReference>
<dbReference type="Proteomes" id="UP000199701">
    <property type="component" value="Unassembled WGS sequence"/>
</dbReference>
<keyword evidence="1" id="KW-0732">Signal</keyword>
<dbReference type="STRING" id="99656.SAMN05421659_103345"/>
<dbReference type="SUPFAM" id="SSF55856">
    <property type="entry name" value="Cytochrome b5-like heme/steroid binding domain"/>
    <property type="match status" value="1"/>
</dbReference>
<name>A0A1I0NSZ5_9FIRM</name>
<dbReference type="OrthoDB" id="9785263at2"/>
<feature type="signal peptide" evidence="1">
    <location>
        <begin position="1"/>
        <end position="21"/>
    </location>
</feature>
<dbReference type="InterPro" id="IPR001199">
    <property type="entry name" value="Cyt_B5-like_heme/steroid-bd"/>
</dbReference>